<dbReference type="Gene3D" id="3.20.20.80">
    <property type="entry name" value="Glycosidases"/>
    <property type="match status" value="1"/>
</dbReference>
<evidence type="ECO:0000313" key="7">
    <source>
        <dbReference type="EMBL" id="KPC50643.1"/>
    </source>
</evidence>
<comment type="caution">
    <text evidence="7">The sequence shown here is derived from an EMBL/GenBank/DDBJ whole genome shotgun (WGS) entry which is preliminary data.</text>
</comment>
<evidence type="ECO:0000256" key="1">
    <source>
        <dbReference type="ARBA" id="ARBA00009809"/>
    </source>
</evidence>
<dbReference type="InterPro" id="IPR017853">
    <property type="entry name" value="GH"/>
</dbReference>
<comment type="similarity">
    <text evidence="1 5">Belongs to the glycosyl hydrolase 35 family.</text>
</comment>
<dbReference type="STRING" id="857265.WG78_16355"/>
<evidence type="ECO:0000256" key="4">
    <source>
        <dbReference type="RuleBase" id="RU000675"/>
    </source>
</evidence>
<keyword evidence="3 4" id="KW-0326">Glycosidase</keyword>
<dbReference type="OrthoDB" id="9813184at2"/>
<proteinExistence type="inferred from homology"/>
<comment type="catalytic activity">
    <reaction evidence="4">
        <text>Hydrolysis of terminal non-reducing beta-D-galactose residues in beta-D-galactosides.</text>
        <dbReference type="EC" id="3.2.1.23"/>
    </reaction>
</comment>
<sequence length="797" mass="86699">MTAVTPLILHPSTPDLPEAGFLHQAWQHGPRGEIGINSRYLTRDGQPWLPVMGEFHYSRFPASEWLTELRKMKAGGIDIVASYVFWNHHEDVQGVFDWHGNKDLRAFVQAAAQADLLFCLRVGPWVHGEARYGGFPDWLIETVPASDLRCNAPGYMQHVDRLYHAIGEQVEGLMWHQGGPIVAVQLENEYDRVGPDCGKDHIARLKTLALQSGLEVPLYTVTGWPTLDIPAQEVVPVSGAYADGFWQGSATALPPSGVFVFDTNRTIGEMGNVGGTPASGHIDPHHYPFFLAEAGGGMHQSYHRRPVISTDDVYATALTQIGSGANLYGYYMYHGGTNPQGSRGYLNETQATGYPNDVPLLGYDFHAPLGQYGQMRPSWGRLATLHHFVAAYGATLATLPATMPADATPDAADREHLRVSLRADQHGGFVFINNHVRHHPLPAMTANLRIELADGAVQLPVTPIASGQALIWPVGQRLGSAVLRYATAQPLTRLPDETVPVYVYTALDGIAPEFSFAASSVQRIDAPAAWTTHDGSVLTVRPAVTHTPVELVVVDHQGQPQRLIILNQQQADGCTPQWLRGRQRLVLSEQGSWLAGDVVHVAATGAASAQIAVFPADGLTTAAPGFATFSSEHAAVAAQPVSVTPLREASPQPLRFGPHISWRPAAVPTAPDDAIFAAHAAAWRLRIADTAQVASGRQWLLNIDYVGDAARLYVDEVLVDDQFFDGTPWQIGLDRFVVDGQWPELRLEILPAHPQANIFYEDAARAALAASHNTVQIRAIQLVPVQTLAFDFGRAKA</sequence>
<gene>
    <name evidence="7" type="primary">bga</name>
    <name evidence="7" type="ORF">WG78_16355</name>
</gene>
<dbReference type="EC" id="3.2.1.23" evidence="4"/>
<evidence type="ECO:0000259" key="6">
    <source>
        <dbReference type="Pfam" id="PF01301"/>
    </source>
</evidence>
<evidence type="ECO:0000256" key="2">
    <source>
        <dbReference type="ARBA" id="ARBA00022801"/>
    </source>
</evidence>
<dbReference type="PATRIC" id="fig|857265.3.peg.3350"/>
<name>A0A0N1JRZ9_9NEIS</name>
<dbReference type="PRINTS" id="PR00742">
    <property type="entry name" value="GLHYDRLASE35"/>
</dbReference>
<dbReference type="InterPro" id="IPR019801">
    <property type="entry name" value="Glyco_hydro_35_CS"/>
</dbReference>
<keyword evidence="2 4" id="KW-0378">Hydrolase</keyword>
<keyword evidence="8" id="KW-1185">Reference proteome</keyword>
<organism evidence="7 8">
    <name type="scientific">Amantichitinum ursilacus</name>
    <dbReference type="NCBI Taxonomy" id="857265"/>
    <lineage>
        <taxon>Bacteria</taxon>
        <taxon>Pseudomonadati</taxon>
        <taxon>Pseudomonadota</taxon>
        <taxon>Betaproteobacteria</taxon>
        <taxon>Neisseriales</taxon>
        <taxon>Chitinibacteraceae</taxon>
        <taxon>Amantichitinum</taxon>
    </lineage>
</organism>
<dbReference type="SUPFAM" id="SSF51445">
    <property type="entry name" value="(Trans)glycosidases"/>
    <property type="match status" value="1"/>
</dbReference>
<reference evidence="7 8" key="1">
    <citation type="submission" date="2015-07" db="EMBL/GenBank/DDBJ databases">
        <title>Draft genome sequence of the Amantichitinum ursilacus IGB-41, a new chitin-degrading bacterium.</title>
        <authorList>
            <person name="Kirstahler P."/>
            <person name="Guenther M."/>
            <person name="Grumaz C."/>
            <person name="Rupp S."/>
            <person name="Zibek S."/>
            <person name="Sohn K."/>
        </authorList>
    </citation>
    <scope>NUCLEOTIDE SEQUENCE [LARGE SCALE GENOMIC DNA]</scope>
    <source>
        <strain evidence="7 8">IGB-41</strain>
    </source>
</reference>
<evidence type="ECO:0000256" key="3">
    <source>
        <dbReference type="ARBA" id="ARBA00023295"/>
    </source>
</evidence>
<dbReference type="PANTHER" id="PTHR23421">
    <property type="entry name" value="BETA-GALACTOSIDASE RELATED"/>
    <property type="match status" value="1"/>
</dbReference>
<dbReference type="EMBL" id="LAQT01000027">
    <property type="protein sequence ID" value="KPC50643.1"/>
    <property type="molecule type" value="Genomic_DNA"/>
</dbReference>
<dbReference type="Proteomes" id="UP000037939">
    <property type="component" value="Unassembled WGS sequence"/>
</dbReference>
<evidence type="ECO:0000313" key="8">
    <source>
        <dbReference type="Proteomes" id="UP000037939"/>
    </source>
</evidence>
<dbReference type="RefSeq" id="WP_053938886.1">
    <property type="nucleotide sequence ID" value="NZ_LAQT01000027.1"/>
</dbReference>
<dbReference type="InterPro" id="IPR031330">
    <property type="entry name" value="Gly_Hdrlase_35_cat"/>
</dbReference>
<dbReference type="GO" id="GO:0004565">
    <property type="term" value="F:beta-galactosidase activity"/>
    <property type="evidence" value="ECO:0007669"/>
    <property type="project" value="UniProtKB-EC"/>
</dbReference>
<protein>
    <recommendedName>
        <fullName evidence="4">Beta-galactosidase</fullName>
        <ecNumber evidence="4">3.2.1.23</ecNumber>
    </recommendedName>
</protein>
<dbReference type="Pfam" id="PF01301">
    <property type="entry name" value="Glyco_hydro_35"/>
    <property type="match status" value="1"/>
</dbReference>
<evidence type="ECO:0000256" key="5">
    <source>
        <dbReference type="RuleBase" id="RU003679"/>
    </source>
</evidence>
<feature type="domain" description="Glycoside hydrolase 35 catalytic" evidence="6">
    <location>
        <begin position="41"/>
        <end position="387"/>
    </location>
</feature>
<dbReference type="InterPro" id="IPR001944">
    <property type="entry name" value="Glycoside_Hdrlase_35"/>
</dbReference>
<dbReference type="AlphaFoldDB" id="A0A0N1JRZ9"/>
<dbReference type="PROSITE" id="PS01182">
    <property type="entry name" value="GLYCOSYL_HYDROL_F35"/>
    <property type="match status" value="1"/>
</dbReference>
<accession>A0A0N1JRZ9</accession>
<dbReference type="GO" id="GO:0005975">
    <property type="term" value="P:carbohydrate metabolic process"/>
    <property type="evidence" value="ECO:0007669"/>
    <property type="project" value="InterPro"/>
</dbReference>